<dbReference type="InterPro" id="IPR006527">
    <property type="entry name" value="F-box-assoc_dom_typ1"/>
</dbReference>
<evidence type="ECO:0000313" key="3">
    <source>
        <dbReference type="Proteomes" id="UP000237000"/>
    </source>
</evidence>
<reference evidence="3" key="1">
    <citation type="submission" date="2016-06" db="EMBL/GenBank/DDBJ databases">
        <title>Parallel loss of symbiosis genes in relatives of nitrogen-fixing non-legume Parasponia.</title>
        <authorList>
            <person name="Van Velzen R."/>
            <person name="Holmer R."/>
            <person name="Bu F."/>
            <person name="Rutten L."/>
            <person name="Van Zeijl A."/>
            <person name="Liu W."/>
            <person name="Santuari L."/>
            <person name="Cao Q."/>
            <person name="Sharma T."/>
            <person name="Shen D."/>
            <person name="Roswanjaya Y."/>
            <person name="Wardhani T."/>
            <person name="Kalhor M.S."/>
            <person name="Jansen J."/>
            <person name="Van den Hoogen J."/>
            <person name="Gungor B."/>
            <person name="Hartog M."/>
            <person name="Hontelez J."/>
            <person name="Verver J."/>
            <person name="Yang W.-C."/>
            <person name="Schijlen E."/>
            <person name="Repin R."/>
            <person name="Schilthuizen M."/>
            <person name="Schranz E."/>
            <person name="Heidstra R."/>
            <person name="Miyata K."/>
            <person name="Fedorova E."/>
            <person name="Kohlen W."/>
            <person name="Bisseling T."/>
            <person name="Smit S."/>
            <person name="Geurts R."/>
        </authorList>
    </citation>
    <scope>NUCLEOTIDE SEQUENCE [LARGE SCALE GENOMIC DNA]</scope>
    <source>
        <strain evidence="3">cv. RG33-2</strain>
    </source>
</reference>
<dbReference type="AlphaFoldDB" id="A0A2P5BLH3"/>
<dbReference type="InterPro" id="IPR001810">
    <property type="entry name" value="F-box_dom"/>
</dbReference>
<dbReference type="PANTHER" id="PTHR31672:SF13">
    <property type="entry name" value="F-BOX PROTEIN CPR30-LIKE"/>
    <property type="match status" value="1"/>
</dbReference>
<dbReference type="Pfam" id="PF07734">
    <property type="entry name" value="FBA_1"/>
    <property type="match status" value="1"/>
</dbReference>
<dbReference type="PROSITE" id="PS50181">
    <property type="entry name" value="FBOX"/>
    <property type="match status" value="1"/>
</dbReference>
<evidence type="ECO:0000313" key="2">
    <source>
        <dbReference type="EMBL" id="PON49636.1"/>
    </source>
</evidence>
<evidence type="ECO:0000259" key="1">
    <source>
        <dbReference type="PROSITE" id="PS50181"/>
    </source>
</evidence>
<feature type="domain" description="F-box" evidence="1">
    <location>
        <begin position="37"/>
        <end position="83"/>
    </location>
</feature>
<organism evidence="2 3">
    <name type="scientific">Trema orientale</name>
    <name type="common">Charcoal tree</name>
    <name type="synonym">Celtis orientalis</name>
    <dbReference type="NCBI Taxonomy" id="63057"/>
    <lineage>
        <taxon>Eukaryota</taxon>
        <taxon>Viridiplantae</taxon>
        <taxon>Streptophyta</taxon>
        <taxon>Embryophyta</taxon>
        <taxon>Tracheophyta</taxon>
        <taxon>Spermatophyta</taxon>
        <taxon>Magnoliopsida</taxon>
        <taxon>eudicotyledons</taxon>
        <taxon>Gunneridae</taxon>
        <taxon>Pentapetalae</taxon>
        <taxon>rosids</taxon>
        <taxon>fabids</taxon>
        <taxon>Rosales</taxon>
        <taxon>Cannabaceae</taxon>
        <taxon>Trema</taxon>
    </lineage>
</organism>
<dbReference type="Gene3D" id="1.20.1280.50">
    <property type="match status" value="1"/>
</dbReference>
<gene>
    <name evidence="2" type="ORF">TorRG33x02_316860</name>
</gene>
<dbReference type="InterPro" id="IPR017451">
    <property type="entry name" value="F-box-assoc_interact_dom"/>
</dbReference>
<accession>A0A2P5BLH3</accession>
<dbReference type="OrthoDB" id="1588980at2759"/>
<dbReference type="InterPro" id="IPR050796">
    <property type="entry name" value="SCF_F-box_component"/>
</dbReference>
<dbReference type="STRING" id="63057.A0A2P5BLH3"/>
<dbReference type="InterPro" id="IPR036047">
    <property type="entry name" value="F-box-like_dom_sf"/>
</dbReference>
<keyword evidence="3" id="KW-1185">Reference proteome</keyword>
<proteinExistence type="predicted"/>
<protein>
    <submittedName>
        <fullName evidence="2">F-box domain containing protein</fullName>
    </submittedName>
</protein>
<dbReference type="PANTHER" id="PTHR31672">
    <property type="entry name" value="BNACNNG10540D PROTEIN"/>
    <property type="match status" value="1"/>
</dbReference>
<comment type="caution">
    <text evidence="2">The sequence shown here is derived from an EMBL/GenBank/DDBJ whole genome shotgun (WGS) entry which is preliminary data.</text>
</comment>
<dbReference type="Pfam" id="PF12937">
    <property type="entry name" value="F-box-like"/>
    <property type="match status" value="1"/>
</dbReference>
<dbReference type="Proteomes" id="UP000237000">
    <property type="component" value="Unassembled WGS sequence"/>
</dbReference>
<dbReference type="EMBL" id="JXTC01000498">
    <property type="protein sequence ID" value="PON49636.1"/>
    <property type="molecule type" value="Genomic_DNA"/>
</dbReference>
<dbReference type="NCBIfam" id="TIGR01640">
    <property type="entry name" value="F_box_assoc_1"/>
    <property type="match status" value="1"/>
</dbReference>
<dbReference type="InParanoid" id="A0A2P5BLH3"/>
<sequence length="434" mass="49592">MEGCLKAGAKSLKFAIRNCQQAPKAKRLCPNSKDAEINRFVPLPEEIEEEILLRLPADSLNKCKRVCKWWFDLINDPSFINKHLLRATIENRKPPSSSSSSSFSFFLKWIIPQELSGEDNYNPYGNDLSKLVLSLVTVCEDNDGNDGYLPCVIEQVNLPPIPVIEGEDFPTNFSVFHCNGIIHMFDNVKNWTSILLNPALREFKLVREPDLPLPPKYEDVMGCGFGYDPKANLYKYVKVFGDYLFEDPVAMVHTLGTNSWRKIKIDVEEDDDCFLQPGGVYCKGAYHWLKTSRMGNTILSFDMSEEKFRSIPLPDHHSRRRSKNCLYILEVWKESVVLVNRTERSSFEMWVMVDNFGGIEGSTHWIKHLKIGPLARSDCPLAFWKDDELLFETKDGQVMSYNLYTKKLRKVPLSGGVRRGYTCATSCLSSLVSV</sequence>
<name>A0A2P5BLH3_TREOI</name>
<dbReference type="SMART" id="SM00256">
    <property type="entry name" value="FBOX"/>
    <property type="match status" value="1"/>
</dbReference>
<dbReference type="SUPFAM" id="SSF81383">
    <property type="entry name" value="F-box domain"/>
    <property type="match status" value="1"/>
</dbReference>